<feature type="region of interest" description="Disordered" evidence="1">
    <location>
        <begin position="23"/>
        <end position="42"/>
    </location>
</feature>
<gene>
    <name evidence="2" type="ORF">FOZ60_002232</name>
</gene>
<dbReference type="EMBL" id="JABANP010000138">
    <property type="protein sequence ID" value="KAF4688916.1"/>
    <property type="molecule type" value="Genomic_DNA"/>
</dbReference>
<evidence type="ECO:0000256" key="1">
    <source>
        <dbReference type="SAM" id="MobiDB-lite"/>
    </source>
</evidence>
<evidence type="ECO:0000313" key="3">
    <source>
        <dbReference type="Proteomes" id="UP000541610"/>
    </source>
</evidence>
<organism evidence="2 3">
    <name type="scientific">Perkinsus olseni</name>
    <name type="common">Perkinsus atlanticus</name>
    <dbReference type="NCBI Taxonomy" id="32597"/>
    <lineage>
        <taxon>Eukaryota</taxon>
        <taxon>Sar</taxon>
        <taxon>Alveolata</taxon>
        <taxon>Perkinsozoa</taxon>
        <taxon>Perkinsea</taxon>
        <taxon>Perkinsida</taxon>
        <taxon>Perkinsidae</taxon>
        <taxon>Perkinsus</taxon>
    </lineage>
</organism>
<dbReference type="Proteomes" id="UP000541610">
    <property type="component" value="Unassembled WGS sequence"/>
</dbReference>
<protein>
    <submittedName>
        <fullName evidence="2">Uncharacterized protein</fullName>
    </submittedName>
</protein>
<feature type="compositionally biased region" description="Polar residues" evidence="1">
    <location>
        <begin position="115"/>
        <end position="132"/>
    </location>
</feature>
<accession>A0A7J6NZH8</accession>
<feature type="region of interest" description="Disordered" evidence="1">
    <location>
        <begin position="94"/>
        <end position="132"/>
    </location>
</feature>
<reference evidence="2 3" key="1">
    <citation type="submission" date="2020-04" db="EMBL/GenBank/DDBJ databases">
        <title>Perkinsus olseni comparative genomics.</title>
        <authorList>
            <person name="Bogema D.R."/>
        </authorList>
    </citation>
    <scope>NUCLEOTIDE SEQUENCE [LARGE SCALE GENOMIC DNA]</scope>
    <source>
        <strain evidence="2">00978-12</strain>
    </source>
</reference>
<dbReference type="AlphaFoldDB" id="A0A7J6NZH8"/>
<comment type="caution">
    <text evidence="2">The sequence shown here is derived from an EMBL/GenBank/DDBJ whole genome shotgun (WGS) entry which is preliminary data.</text>
</comment>
<proteinExistence type="predicted"/>
<evidence type="ECO:0000313" key="2">
    <source>
        <dbReference type="EMBL" id="KAF4688916.1"/>
    </source>
</evidence>
<sequence>MVKSQAVETGMSVANSGDVNRNCDDSATAAGQDFGTYPEGRSRSKTHLVVEHDHHKRPLSAPANVIVTRHEIIDDRILAQVLLRVCFGKARDGARLSRPSTARSRPSQGPRRQRTLTAPTTSHSSRTQVNPASSGIAGVALLSRSLPTFFRAADRLKHARRQRAREDSNVARKEARTARREKIMADFDICIKSLKEASRKYRFEKGLKDDQELYEERIFHSGEQRNLPRAESQGILVGRPSSSQWRSDVTRLKEDLLNSQWKIMKRNPEVEAIARRDGSEPTRKLFRAKSILERDRGMADAIHQNIKLRLQATRVQDGAETRNYKSFVKFYEDPTARPSIARTRVSRFR</sequence>
<name>A0A7J6NZH8_PEROL</name>
<dbReference type="OrthoDB" id="10525107at2759"/>